<gene>
    <name evidence="2" type="ORF">GCM10010191_49590</name>
</gene>
<organism evidence="2 3">
    <name type="scientific">Actinomadura vinacea</name>
    <dbReference type="NCBI Taxonomy" id="115336"/>
    <lineage>
        <taxon>Bacteria</taxon>
        <taxon>Bacillati</taxon>
        <taxon>Actinomycetota</taxon>
        <taxon>Actinomycetes</taxon>
        <taxon>Streptosporangiales</taxon>
        <taxon>Thermomonosporaceae</taxon>
        <taxon>Actinomadura</taxon>
    </lineage>
</organism>
<reference evidence="3" key="1">
    <citation type="journal article" date="2019" name="Int. J. Syst. Evol. Microbiol.">
        <title>The Global Catalogue of Microorganisms (GCM) 10K type strain sequencing project: providing services to taxonomists for standard genome sequencing and annotation.</title>
        <authorList>
            <consortium name="The Broad Institute Genomics Platform"/>
            <consortium name="The Broad Institute Genome Sequencing Center for Infectious Disease"/>
            <person name="Wu L."/>
            <person name="Ma J."/>
        </authorList>
    </citation>
    <scope>NUCLEOTIDE SEQUENCE [LARGE SCALE GENOMIC DNA]</scope>
    <source>
        <strain evidence="3">JCM 3325</strain>
    </source>
</reference>
<keyword evidence="3" id="KW-1185">Reference proteome</keyword>
<protein>
    <submittedName>
        <fullName evidence="2">Uncharacterized protein</fullName>
    </submittedName>
</protein>
<dbReference type="Proteomes" id="UP001501231">
    <property type="component" value="Unassembled WGS sequence"/>
</dbReference>
<evidence type="ECO:0000313" key="3">
    <source>
        <dbReference type="Proteomes" id="UP001501231"/>
    </source>
</evidence>
<evidence type="ECO:0000313" key="2">
    <source>
        <dbReference type="EMBL" id="GAA2430168.1"/>
    </source>
</evidence>
<dbReference type="EMBL" id="BAAARW010000020">
    <property type="protein sequence ID" value="GAA2430168.1"/>
    <property type="molecule type" value="Genomic_DNA"/>
</dbReference>
<name>A0ABP5WPJ3_9ACTN</name>
<proteinExistence type="predicted"/>
<accession>A0ABP5WPJ3</accession>
<feature type="region of interest" description="Disordered" evidence="1">
    <location>
        <begin position="116"/>
        <end position="143"/>
    </location>
</feature>
<evidence type="ECO:0000256" key="1">
    <source>
        <dbReference type="SAM" id="MobiDB-lite"/>
    </source>
</evidence>
<sequence>MANLYLVRHDYGMGALWWWINAESPSDITDAFAEVEVVEDLDDWRRAESWNLEEFDLADAAAGPLASLAQQQAEQRLRSTVGARRSWSMSRFPCHPGPGVTVCVVTSSRFLPATTGTDCGTDKRRSDGTAVRSLPLSDRTDDRTAGAGVRWLSNWALGPMVARAGWFGSRALW</sequence>
<comment type="caution">
    <text evidence="2">The sequence shown here is derived from an EMBL/GenBank/DDBJ whole genome shotgun (WGS) entry which is preliminary data.</text>
</comment>